<feature type="non-terminal residue" evidence="1">
    <location>
        <position position="1"/>
    </location>
</feature>
<reference evidence="1" key="1">
    <citation type="submission" date="2021-06" db="EMBL/GenBank/DDBJ databases">
        <authorList>
            <person name="Kallberg Y."/>
            <person name="Tangrot J."/>
            <person name="Rosling A."/>
        </authorList>
    </citation>
    <scope>NUCLEOTIDE SEQUENCE</scope>
    <source>
        <strain evidence="1">28 12/20/2015</strain>
    </source>
</reference>
<dbReference type="Proteomes" id="UP000789366">
    <property type="component" value="Unassembled WGS sequence"/>
</dbReference>
<proteinExistence type="predicted"/>
<sequence length="87" mass="9940">LTDIELQEAVNISAVAKVITSKKDLLNLEEILENSEYAQDILHISEIIDLSQYNLENKMHTINSTDFGNMNYSSKELVYDFLTEESV</sequence>
<accession>A0ACA9R150</accession>
<keyword evidence="2" id="KW-1185">Reference proteome</keyword>
<comment type="caution">
    <text evidence="1">The sequence shown here is derived from an EMBL/GenBank/DDBJ whole genome shotgun (WGS) entry which is preliminary data.</text>
</comment>
<gene>
    <name evidence="1" type="ORF">SPELUC_LOCUS15850</name>
</gene>
<organism evidence="1 2">
    <name type="scientific">Cetraspora pellucida</name>
    <dbReference type="NCBI Taxonomy" id="1433469"/>
    <lineage>
        <taxon>Eukaryota</taxon>
        <taxon>Fungi</taxon>
        <taxon>Fungi incertae sedis</taxon>
        <taxon>Mucoromycota</taxon>
        <taxon>Glomeromycotina</taxon>
        <taxon>Glomeromycetes</taxon>
        <taxon>Diversisporales</taxon>
        <taxon>Gigasporaceae</taxon>
        <taxon>Cetraspora</taxon>
    </lineage>
</organism>
<evidence type="ECO:0000313" key="2">
    <source>
        <dbReference type="Proteomes" id="UP000789366"/>
    </source>
</evidence>
<dbReference type="EMBL" id="CAJVPW010054770">
    <property type="protein sequence ID" value="CAG8772209.1"/>
    <property type="molecule type" value="Genomic_DNA"/>
</dbReference>
<evidence type="ECO:0000313" key="1">
    <source>
        <dbReference type="EMBL" id="CAG8772209.1"/>
    </source>
</evidence>
<protein>
    <submittedName>
        <fullName evidence="1">9400_t:CDS:1</fullName>
    </submittedName>
</protein>
<name>A0ACA9R150_9GLOM</name>